<evidence type="ECO:0000259" key="2">
    <source>
        <dbReference type="Pfam" id="PF11976"/>
    </source>
</evidence>
<evidence type="ECO:0000313" key="4">
    <source>
        <dbReference type="Proteomes" id="UP001150538"/>
    </source>
</evidence>
<feature type="compositionally biased region" description="Acidic residues" evidence="1">
    <location>
        <begin position="417"/>
        <end position="426"/>
    </location>
</feature>
<reference evidence="3" key="1">
    <citation type="submission" date="2022-07" db="EMBL/GenBank/DDBJ databases">
        <title>Phylogenomic reconstructions and comparative analyses of Kickxellomycotina fungi.</title>
        <authorList>
            <person name="Reynolds N.K."/>
            <person name="Stajich J.E."/>
            <person name="Barry K."/>
            <person name="Grigoriev I.V."/>
            <person name="Crous P."/>
            <person name="Smith M.E."/>
        </authorList>
    </citation>
    <scope>NUCLEOTIDE SEQUENCE</scope>
    <source>
        <strain evidence="3">NBRC 100468</strain>
    </source>
</reference>
<name>A0A9W7ZYA9_9FUNG</name>
<proteinExistence type="predicted"/>
<evidence type="ECO:0000313" key="3">
    <source>
        <dbReference type="EMBL" id="KAJ1915701.1"/>
    </source>
</evidence>
<keyword evidence="4" id="KW-1185">Reference proteome</keyword>
<feature type="compositionally biased region" description="Basic residues" evidence="1">
    <location>
        <begin position="220"/>
        <end position="229"/>
    </location>
</feature>
<dbReference type="CDD" id="cd17080">
    <property type="entry name" value="Ubl_SLD2_Esc2_like"/>
    <property type="match status" value="1"/>
</dbReference>
<sequence length="717" mass="80443">MYTTTNTIHSSDEEIAELSPTIPKPKIRPRRHRGRQRDDSGYIGSPKAASQITVSLDGSISSGDESSGNEQQRQQNITKKTPHRKILPRTSNSAATSAKTTKQTARMNIYYDLSDSDEGSDSDFFRRDKAEPMRMPPDLLENDSYLQGTKETKGRDNGDNSVGNLHEPATTRTKDEGTEFNKRHIQQSQEHKARSDIDEDYLSSSNSNISDSGEDDDLKSKRRLRKRKSKELETDGEEGEQNTQGNQSRSVSITPPPETPSLGSQNHSNDNRHHPEQLRRRLHQAWDQLSQNSTTRDTANGTQYKKCDGMFYRQPGLDDTYSISSEGLDPALLAVMMSSGSSKTPGGTSKRLKAKSSASSARKSRTTRSSSSASKTQNHGDITTATVIDSDNSKDDGSDELLQILEDSNSSRKSTGDDGDDDDDDDNGRHQVDFSQYALSPEDTPVLKKPRGRRAKITISFKLVTDHAFRQHEVYSMLNRHHSQQHGLPNYQAYISGLQTIAVKMFATDTFESALSACLQRIGFQYHPLHWVLVSKGVRVYPTTTPFNCDLKKEAMVELYPKAAYERMQALQAQRHQATIHQLAKEEEEYLEYQKLLRERDNNSSSGVGQEHQQQQRAAIDPDGSAEKRASGESLPPPQQAIDAIRLKIRDKEGKDVFLMVATTSKVQAVIDGYKKNRNIAEPIKVTLEFDDEKLNPDMALNETEIEDEDMIMAYYN</sequence>
<gene>
    <name evidence="3" type="ORF">H4219_004170</name>
</gene>
<dbReference type="Proteomes" id="UP001150538">
    <property type="component" value="Unassembled WGS sequence"/>
</dbReference>
<organism evidence="3 4">
    <name type="scientific">Mycoemilia scoparia</name>
    <dbReference type="NCBI Taxonomy" id="417184"/>
    <lineage>
        <taxon>Eukaryota</taxon>
        <taxon>Fungi</taxon>
        <taxon>Fungi incertae sedis</taxon>
        <taxon>Zoopagomycota</taxon>
        <taxon>Kickxellomycotina</taxon>
        <taxon>Kickxellomycetes</taxon>
        <taxon>Kickxellales</taxon>
        <taxon>Kickxellaceae</taxon>
        <taxon>Mycoemilia</taxon>
    </lineage>
</organism>
<feature type="compositionally biased region" description="Low complexity" evidence="1">
    <location>
        <begin position="55"/>
        <end position="68"/>
    </location>
</feature>
<protein>
    <recommendedName>
        <fullName evidence="2">Rad60/SUMO-like domain-containing protein</fullName>
    </recommendedName>
</protein>
<feature type="region of interest" description="Disordered" evidence="1">
    <location>
        <begin position="601"/>
        <end position="640"/>
    </location>
</feature>
<feature type="compositionally biased region" description="Basic residues" evidence="1">
    <location>
        <begin position="25"/>
        <end position="35"/>
    </location>
</feature>
<dbReference type="AlphaFoldDB" id="A0A9W7ZYA9"/>
<dbReference type="InterPro" id="IPR029071">
    <property type="entry name" value="Ubiquitin-like_domsf"/>
</dbReference>
<feature type="compositionally biased region" description="Polar residues" evidence="1">
    <location>
        <begin position="241"/>
        <end position="253"/>
    </location>
</feature>
<dbReference type="Gene3D" id="3.10.20.90">
    <property type="entry name" value="Phosphatidylinositol 3-kinase Catalytic Subunit, Chain A, domain 1"/>
    <property type="match status" value="1"/>
</dbReference>
<feature type="domain" description="Rad60/SUMO-like" evidence="2">
    <location>
        <begin position="645"/>
        <end position="712"/>
    </location>
</feature>
<dbReference type="InterPro" id="IPR022617">
    <property type="entry name" value="Rad60/SUMO-like_dom"/>
</dbReference>
<feature type="compositionally biased region" description="Basic and acidic residues" evidence="1">
    <location>
        <begin position="172"/>
        <end position="182"/>
    </location>
</feature>
<feature type="region of interest" description="Disordered" evidence="1">
    <location>
        <begin position="130"/>
        <end position="284"/>
    </location>
</feature>
<feature type="compositionally biased region" description="Low complexity" evidence="1">
    <location>
        <begin position="339"/>
        <end position="376"/>
    </location>
</feature>
<comment type="caution">
    <text evidence="3">The sequence shown here is derived from an EMBL/GenBank/DDBJ whole genome shotgun (WGS) entry which is preliminary data.</text>
</comment>
<dbReference type="Pfam" id="PF11976">
    <property type="entry name" value="Rad60-SLD"/>
    <property type="match status" value="1"/>
</dbReference>
<feature type="compositionally biased region" description="Basic and acidic residues" evidence="1">
    <location>
        <begin position="269"/>
        <end position="279"/>
    </location>
</feature>
<dbReference type="OrthoDB" id="3365399at2759"/>
<accession>A0A9W7ZYA9</accession>
<feature type="region of interest" description="Disordered" evidence="1">
    <location>
        <begin position="339"/>
        <end position="435"/>
    </location>
</feature>
<dbReference type="SUPFAM" id="SSF54236">
    <property type="entry name" value="Ubiquitin-like"/>
    <property type="match status" value="1"/>
</dbReference>
<feature type="compositionally biased region" description="Polar residues" evidence="1">
    <location>
        <begin position="603"/>
        <end position="617"/>
    </location>
</feature>
<dbReference type="EMBL" id="JANBPU010000134">
    <property type="protein sequence ID" value="KAJ1915701.1"/>
    <property type="molecule type" value="Genomic_DNA"/>
</dbReference>
<feature type="compositionally biased region" description="Low complexity" evidence="1">
    <location>
        <begin position="90"/>
        <end position="102"/>
    </location>
</feature>
<evidence type="ECO:0000256" key="1">
    <source>
        <dbReference type="SAM" id="MobiDB-lite"/>
    </source>
</evidence>
<feature type="region of interest" description="Disordered" evidence="1">
    <location>
        <begin position="1"/>
        <end position="102"/>
    </location>
</feature>
<feature type="compositionally biased region" description="Polar residues" evidence="1">
    <location>
        <begin position="69"/>
        <end position="79"/>
    </location>
</feature>
<feature type="compositionally biased region" description="Polar residues" evidence="1">
    <location>
        <begin position="377"/>
        <end position="390"/>
    </location>
</feature>